<gene>
    <name evidence="1" type="ORF">T4D_9965</name>
</gene>
<organism evidence="1 2">
    <name type="scientific">Trichinella pseudospiralis</name>
    <name type="common">Parasitic roundworm</name>
    <dbReference type="NCBI Taxonomy" id="6337"/>
    <lineage>
        <taxon>Eukaryota</taxon>
        <taxon>Metazoa</taxon>
        <taxon>Ecdysozoa</taxon>
        <taxon>Nematoda</taxon>
        <taxon>Enoplea</taxon>
        <taxon>Dorylaimia</taxon>
        <taxon>Trichinellida</taxon>
        <taxon>Trichinellidae</taxon>
        <taxon>Trichinella</taxon>
    </lineage>
</organism>
<keyword evidence="2" id="KW-1185">Reference proteome</keyword>
<dbReference type="Proteomes" id="UP000054995">
    <property type="component" value="Unassembled WGS sequence"/>
</dbReference>
<dbReference type="AlphaFoldDB" id="A0A0V1F858"/>
<evidence type="ECO:0000313" key="1">
    <source>
        <dbReference type="EMBL" id="KRY82349.1"/>
    </source>
</evidence>
<protein>
    <submittedName>
        <fullName evidence="1">Uncharacterized protein</fullName>
    </submittedName>
</protein>
<proteinExistence type="predicted"/>
<comment type="caution">
    <text evidence="1">The sequence shown here is derived from an EMBL/GenBank/DDBJ whole genome shotgun (WGS) entry which is preliminary data.</text>
</comment>
<sequence length="79" mass="8567">MMSHAQVMQMTMTVVRERVLAGAIGLLLTVVIVQGSSLSGSTRVDDRRIAVSISGHSYYWFGCSAQKILSFSGSVDLMK</sequence>
<accession>A0A0V1F858</accession>
<evidence type="ECO:0000313" key="2">
    <source>
        <dbReference type="Proteomes" id="UP000054995"/>
    </source>
</evidence>
<dbReference type="EMBL" id="JYDT01000178">
    <property type="protein sequence ID" value="KRY82349.1"/>
    <property type="molecule type" value="Genomic_DNA"/>
</dbReference>
<name>A0A0V1F858_TRIPS</name>
<reference evidence="1 2" key="1">
    <citation type="submission" date="2015-01" db="EMBL/GenBank/DDBJ databases">
        <title>Evolution of Trichinella species and genotypes.</title>
        <authorList>
            <person name="Korhonen P.K."/>
            <person name="Edoardo P."/>
            <person name="Giuseppe L.R."/>
            <person name="Gasser R.B."/>
        </authorList>
    </citation>
    <scope>NUCLEOTIDE SEQUENCE [LARGE SCALE GENOMIC DNA]</scope>
    <source>
        <strain evidence="1">ISS470</strain>
    </source>
</reference>